<dbReference type="UniPathway" id="UPA00331">
    <property type="reaction ID" value="UER00451"/>
</dbReference>
<dbReference type="EMBL" id="PGOL01009180">
    <property type="protein sequence ID" value="PKI31112.1"/>
    <property type="molecule type" value="Genomic_DNA"/>
</dbReference>
<dbReference type="GO" id="GO:0006597">
    <property type="term" value="P:spermine biosynthetic process"/>
    <property type="evidence" value="ECO:0007669"/>
    <property type="project" value="InterPro"/>
</dbReference>
<dbReference type="InterPro" id="IPR016067">
    <property type="entry name" value="S-AdoMet_deCO2ase_core"/>
</dbReference>
<dbReference type="PROSITE" id="PS01336">
    <property type="entry name" value="ADOMETDC"/>
    <property type="match status" value="1"/>
</dbReference>
<dbReference type="PANTHER" id="PTHR11570:SF0">
    <property type="entry name" value="S-ADENOSYLMETHIONINE DECARBOXYLASE PROENZYME"/>
    <property type="match status" value="1"/>
</dbReference>
<dbReference type="EC" id="4.1.1.50" evidence="4"/>
<comment type="pathway">
    <text evidence="2">Amine and polyamine biosynthesis; S-adenosylmethioninamine biosynthesis; S-adenosylmethioninamine from S-adenosyl-L-methionine: step 1/1.</text>
</comment>
<dbReference type="Gene3D" id="3.30.360.50">
    <property type="entry name" value="S-adenosylmethionine decarboxylase"/>
    <property type="match status" value="1"/>
</dbReference>
<dbReference type="Pfam" id="PF08132">
    <property type="entry name" value="AdoMetDC_leader"/>
    <property type="match status" value="1"/>
</dbReference>
<evidence type="ECO:0000256" key="14">
    <source>
        <dbReference type="ARBA" id="ARBA00048112"/>
    </source>
</evidence>
<dbReference type="GO" id="GO:0004014">
    <property type="term" value="F:adenosylmethionine decarboxylase activity"/>
    <property type="evidence" value="ECO:0007669"/>
    <property type="project" value="UniProtKB-EC"/>
</dbReference>
<evidence type="ECO:0000313" key="16">
    <source>
        <dbReference type="EMBL" id="PKI31112.1"/>
    </source>
</evidence>
<evidence type="ECO:0000256" key="2">
    <source>
        <dbReference type="ARBA" id="ARBA00004911"/>
    </source>
</evidence>
<dbReference type="InterPro" id="IPR001985">
    <property type="entry name" value="S-AdoMet_decarboxylase_euk"/>
</dbReference>
<evidence type="ECO:0000256" key="11">
    <source>
        <dbReference type="ARBA" id="ARBA00023239"/>
    </source>
</evidence>
<keyword evidence="12" id="KW-0704">Schiff base</keyword>
<evidence type="ECO:0000256" key="8">
    <source>
        <dbReference type="ARBA" id="ARBA00023066"/>
    </source>
</evidence>
<sequence length="460" mass="50389">MESEGGKNKSSSSSSSSSSKQYEAPLGYLIEDIRPNGGIEKFRSATYSNSRRRLGSPSFFVLSTFKNPISSSPSKPLHIMTVSQSPIGFEGFEKRLEISFSPAPIFSAPEGLGLRALTRAQLDVILEPACCSIVAQLSNDDFDSYVLSESSLFVYPSRVILKTCGTTKLLLSIPPILRLAESLGLGVSSVSYSRGSFIFPELQPSPHRSFTEEVAVLNEYFGHLRAAAYVIGDPNRTWHVYSASKEKKEVRASPFDCDRTGGVTVEICMTGLERDKAAVFFKTSGDYSARDMTKLSGIFDVMPGHVICDFDFDPCGYSMNGIEGRSYSTVHVTPEDGFSYASYEAKGFDTTRVGLDTLVGLVARCFGPSEFSVAITCGSGGLRWARESDHVEGYRCQSVVRQELQGGEWVVYKTYELLSRGCVVPTPVALAVAKHCREEEEDREAAADEFRVAMLRVSVN</sequence>
<evidence type="ECO:0000256" key="6">
    <source>
        <dbReference type="ARBA" id="ARBA00022793"/>
    </source>
</evidence>
<dbReference type="Pfam" id="PF01536">
    <property type="entry name" value="SAM_decarbox"/>
    <property type="match status" value="1"/>
</dbReference>
<dbReference type="InterPro" id="IPR048283">
    <property type="entry name" value="AdoMetDC-like"/>
</dbReference>
<keyword evidence="10" id="KW-0865">Zymogen</keyword>
<proteinExistence type="inferred from homology"/>
<evidence type="ECO:0000256" key="9">
    <source>
        <dbReference type="ARBA" id="ARBA00023115"/>
    </source>
</evidence>
<keyword evidence="17" id="KW-1185">Reference proteome</keyword>
<evidence type="ECO:0000256" key="4">
    <source>
        <dbReference type="ARBA" id="ARBA00012357"/>
    </source>
</evidence>
<evidence type="ECO:0000256" key="3">
    <source>
        <dbReference type="ARBA" id="ARBA00008466"/>
    </source>
</evidence>
<name>A0A2I0HHF3_PUNGR</name>
<keyword evidence="5" id="KW-0949">S-adenosyl-L-methionine</keyword>
<dbReference type="GO" id="GO:0005829">
    <property type="term" value="C:cytosol"/>
    <property type="evidence" value="ECO:0007669"/>
    <property type="project" value="TreeGrafter"/>
</dbReference>
<evidence type="ECO:0000256" key="12">
    <source>
        <dbReference type="ARBA" id="ARBA00023270"/>
    </source>
</evidence>
<dbReference type="InterPro" id="IPR012511">
    <property type="entry name" value="AdoMetDC_leader"/>
</dbReference>
<keyword evidence="6" id="KW-0210">Decarboxylase</keyword>
<evidence type="ECO:0000256" key="7">
    <source>
        <dbReference type="ARBA" id="ARBA00022813"/>
    </source>
</evidence>
<evidence type="ECO:0000256" key="13">
    <source>
        <dbReference type="ARBA" id="ARBA00023317"/>
    </source>
</evidence>
<keyword evidence="9" id="KW-0620">Polyamine biosynthesis</keyword>
<evidence type="ECO:0000256" key="10">
    <source>
        <dbReference type="ARBA" id="ARBA00023145"/>
    </source>
</evidence>
<gene>
    <name evidence="16" type="ORF">CRG98_048496</name>
</gene>
<comment type="catalytic activity">
    <reaction evidence="14">
        <text>S-adenosyl-L-methionine + H(+) = S-adenosyl 3-(methylsulfanyl)propylamine + CO2</text>
        <dbReference type="Rhea" id="RHEA:15981"/>
        <dbReference type="ChEBI" id="CHEBI:15378"/>
        <dbReference type="ChEBI" id="CHEBI:16526"/>
        <dbReference type="ChEBI" id="CHEBI:57443"/>
        <dbReference type="ChEBI" id="CHEBI:59789"/>
        <dbReference type="EC" id="4.1.1.50"/>
    </reaction>
</comment>
<dbReference type="AlphaFoldDB" id="A0A2I0HHF3"/>
<dbReference type="SUPFAM" id="SSF56276">
    <property type="entry name" value="S-adenosylmethionine decarboxylase"/>
    <property type="match status" value="1"/>
</dbReference>
<keyword evidence="11" id="KW-0456">Lyase</keyword>
<evidence type="ECO:0000313" key="17">
    <source>
        <dbReference type="Proteomes" id="UP000233551"/>
    </source>
</evidence>
<comment type="caution">
    <text evidence="16">The sequence shown here is derived from an EMBL/GenBank/DDBJ whole genome shotgun (WGS) entry which is preliminary data.</text>
</comment>
<feature type="compositionally biased region" description="Low complexity" evidence="15">
    <location>
        <begin position="10"/>
        <end position="19"/>
    </location>
</feature>
<dbReference type="NCBIfam" id="TIGR00535">
    <property type="entry name" value="SAM_DCase"/>
    <property type="match status" value="1"/>
</dbReference>
<reference evidence="16 17" key="1">
    <citation type="submission" date="2017-11" db="EMBL/GenBank/DDBJ databases">
        <title>De-novo sequencing of pomegranate (Punica granatum L.) genome.</title>
        <authorList>
            <person name="Akparov Z."/>
            <person name="Amiraslanov A."/>
            <person name="Hajiyeva S."/>
            <person name="Abbasov M."/>
            <person name="Kaur K."/>
            <person name="Hamwieh A."/>
            <person name="Solovyev V."/>
            <person name="Salamov A."/>
            <person name="Braich B."/>
            <person name="Kosarev P."/>
            <person name="Mahmoud A."/>
            <person name="Hajiyev E."/>
            <person name="Babayeva S."/>
            <person name="Izzatullayeva V."/>
            <person name="Mammadov A."/>
            <person name="Mammadov A."/>
            <person name="Sharifova S."/>
            <person name="Ojaghi J."/>
            <person name="Eynullazada K."/>
            <person name="Bayramov B."/>
            <person name="Abdulazimova A."/>
            <person name="Shahmuradov I."/>
        </authorList>
    </citation>
    <scope>NUCLEOTIDE SEQUENCE [LARGE SCALE GENOMIC DNA]</scope>
    <source>
        <strain evidence="17">cv. AG2017</strain>
        <tissue evidence="16">Leaf</tissue>
    </source>
</reference>
<dbReference type="STRING" id="22663.A0A2I0HHF3"/>
<dbReference type="GO" id="GO:0099402">
    <property type="term" value="P:plant organ development"/>
    <property type="evidence" value="ECO:0007669"/>
    <property type="project" value="UniProtKB-ARBA"/>
</dbReference>
<dbReference type="InterPro" id="IPR018166">
    <property type="entry name" value="S-AdoMet_deCO2ase_CS"/>
</dbReference>
<keyword evidence="7" id="KW-0068">Autocatalytic cleavage</keyword>
<evidence type="ECO:0000256" key="1">
    <source>
        <dbReference type="ARBA" id="ARBA00001928"/>
    </source>
</evidence>
<protein>
    <recommendedName>
        <fullName evidence="4">adenosylmethionine decarboxylase</fullName>
        <ecNumber evidence="4">4.1.1.50</ecNumber>
    </recommendedName>
</protein>
<comment type="cofactor">
    <cofactor evidence="1">
        <name>pyruvate</name>
        <dbReference type="ChEBI" id="CHEBI:15361"/>
    </cofactor>
</comment>
<comment type="similarity">
    <text evidence="3">Belongs to the eukaryotic AdoMetDC family.</text>
</comment>
<accession>A0A2I0HHF3</accession>
<organism evidence="16 17">
    <name type="scientific">Punica granatum</name>
    <name type="common">Pomegranate</name>
    <dbReference type="NCBI Taxonomy" id="22663"/>
    <lineage>
        <taxon>Eukaryota</taxon>
        <taxon>Viridiplantae</taxon>
        <taxon>Streptophyta</taxon>
        <taxon>Embryophyta</taxon>
        <taxon>Tracheophyta</taxon>
        <taxon>Spermatophyta</taxon>
        <taxon>Magnoliopsida</taxon>
        <taxon>eudicotyledons</taxon>
        <taxon>Gunneridae</taxon>
        <taxon>Pentapetalae</taxon>
        <taxon>rosids</taxon>
        <taxon>malvids</taxon>
        <taxon>Myrtales</taxon>
        <taxon>Lythraceae</taxon>
        <taxon>Punica</taxon>
    </lineage>
</organism>
<keyword evidence="8" id="KW-0745">Spermidine biosynthesis</keyword>
<dbReference type="GO" id="GO:0008295">
    <property type="term" value="P:spermidine biosynthetic process"/>
    <property type="evidence" value="ECO:0007669"/>
    <property type="project" value="UniProtKB-KW"/>
</dbReference>
<dbReference type="Gene3D" id="3.60.90.10">
    <property type="entry name" value="S-adenosylmethionine decarboxylase"/>
    <property type="match status" value="1"/>
</dbReference>
<dbReference type="PANTHER" id="PTHR11570">
    <property type="entry name" value="S-ADENOSYLMETHIONINE DECARBOXYLASE"/>
    <property type="match status" value="1"/>
</dbReference>
<dbReference type="Proteomes" id="UP000233551">
    <property type="component" value="Unassembled WGS sequence"/>
</dbReference>
<evidence type="ECO:0000256" key="5">
    <source>
        <dbReference type="ARBA" id="ARBA00022691"/>
    </source>
</evidence>
<evidence type="ECO:0000256" key="15">
    <source>
        <dbReference type="SAM" id="MobiDB-lite"/>
    </source>
</evidence>
<dbReference type="FunFam" id="3.30.360.50:FF:000001">
    <property type="entry name" value="S-adenosylmethionine decarboxylase proenzyme"/>
    <property type="match status" value="1"/>
</dbReference>
<dbReference type="FunFam" id="3.60.90.10:FF:000002">
    <property type="entry name" value="S-adenosylmethionine decarboxylase proenzyme"/>
    <property type="match status" value="1"/>
</dbReference>
<feature type="region of interest" description="Disordered" evidence="15">
    <location>
        <begin position="1"/>
        <end position="22"/>
    </location>
</feature>
<keyword evidence="13" id="KW-0670">Pyruvate</keyword>